<reference evidence="3" key="1">
    <citation type="submission" date="2016-08" db="EMBL/GenBank/DDBJ databases">
        <authorList>
            <person name="Varghese N."/>
            <person name="Submissions Spin"/>
        </authorList>
    </citation>
    <scope>NUCLEOTIDE SEQUENCE [LARGE SCALE GENOMIC DNA]</scope>
    <source>
        <strain evidence="3">ERR11</strain>
    </source>
</reference>
<dbReference type="AlphaFoldDB" id="A0A1C3XNG7"/>
<evidence type="ECO:0000313" key="2">
    <source>
        <dbReference type="EMBL" id="SCB53606.1"/>
    </source>
</evidence>
<proteinExistence type="predicted"/>
<dbReference type="RefSeq" id="WP_026202141.1">
    <property type="nucleotide sequence ID" value="NZ_FMAI01000020.1"/>
</dbReference>
<name>A0A1C3XNG7_9BRAD</name>
<dbReference type="GeneID" id="92966648"/>
<organism evidence="2 3">
    <name type="scientific">Bradyrhizobium shewense</name>
    <dbReference type="NCBI Taxonomy" id="1761772"/>
    <lineage>
        <taxon>Bacteria</taxon>
        <taxon>Pseudomonadati</taxon>
        <taxon>Pseudomonadota</taxon>
        <taxon>Alphaproteobacteria</taxon>
        <taxon>Hyphomicrobiales</taxon>
        <taxon>Nitrobacteraceae</taxon>
        <taxon>Bradyrhizobium</taxon>
    </lineage>
</organism>
<keyword evidence="1" id="KW-0812">Transmembrane</keyword>
<evidence type="ECO:0000313" key="3">
    <source>
        <dbReference type="Proteomes" id="UP000199184"/>
    </source>
</evidence>
<gene>
    <name evidence="2" type="ORF">GA0061098_10207</name>
</gene>
<sequence length="75" mass="8073">MTLIWLGVLLVFGGILQMAFQPIWRGRFSGGRWLRSGRDTLEPERPGGGFGIKSNWPGLVMVALGGTFLLAGAAI</sequence>
<dbReference type="Proteomes" id="UP000199184">
    <property type="component" value="Unassembled WGS sequence"/>
</dbReference>
<keyword evidence="3" id="KW-1185">Reference proteome</keyword>
<protein>
    <submittedName>
        <fullName evidence="2">Uncharacterized protein</fullName>
    </submittedName>
</protein>
<keyword evidence="1" id="KW-1133">Transmembrane helix</keyword>
<feature type="transmembrane region" description="Helical" evidence="1">
    <location>
        <begin position="56"/>
        <end position="74"/>
    </location>
</feature>
<evidence type="ECO:0000256" key="1">
    <source>
        <dbReference type="SAM" id="Phobius"/>
    </source>
</evidence>
<accession>A0A1C3XNG7</accession>
<dbReference type="EMBL" id="FMAI01000020">
    <property type="protein sequence ID" value="SCB53606.1"/>
    <property type="molecule type" value="Genomic_DNA"/>
</dbReference>
<keyword evidence="1" id="KW-0472">Membrane</keyword>